<evidence type="ECO:0000256" key="7">
    <source>
        <dbReference type="PROSITE-ProRule" id="PRU10141"/>
    </source>
</evidence>
<dbReference type="Gene3D" id="1.10.510.10">
    <property type="entry name" value="Transferase(Phosphotransferase) domain 1"/>
    <property type="match status" value="1"/>
</dbReference>
<dbReference type="SUPFAM" id="SSF56112">
    <property type="entry name" value="Protein kinase-like (PK-like)"/>
    <property type="match status" value="1"/>
</dbReference>
<keyword evidence="4 7" id="KW-0547">Nucleotide-binding</keyword>
<dbReference type="OrthoDB" id="6111975at2"/>
<comment type="caution">
    <text evidence="10">The sequence shown here is derived from an EMBL/GenBank/DDBJ whole genome shotgun (WGS) entry which is preliminary data.</text>
</comment>
<dbReference type="Proteomes" id="UP000320176">
    <property type="component" value="Unassembled WGS sequence"/>
</dbReference>
<dbReference type="GO" id="GO:0004674">
    <property type="term" value="F:protein serine/threonine kinase activity"/>
    <property type="evidence" value="ECO:0007669"/>
    <property type="project" value="UniProtKB-KW"/>
</dbReference>
<dbReference type="PROSITE" id="PS00107">
    <property type="entry name" value="PROTEIN_KINASE_ATP"/>
    <property type="match status" value="1"/>
</dbReference>
<evidence type="ECO:0000313" key="11">
    <source>
        <dbReference type="Proteomes" id="UP000320176"/>
    </source>
</evidence>
<reference evidence="10 11" key="1">
    <citation type="submission" date="2019-02" db="EMBL/GenBank/DDBJ databases">
        <title>Deep-cultivation of Planctomycetes and their phenomic and genomic characterization uncovers novel biology.</title>
        <authorList>
            <person name="Wiegand S."/>
            <person name="Jogler M."/>
            <person name="Boedeker C."/>
            <person name="Pinto D."/>
            <person name="Vollmers J."/>
            <person name="Rivas-Marin E."/>
            <person name="Kohn T."/>
            <person name="Peeters S.H."/>
            <person name="Heuer A."/>
            <person name="Rast P."/>
            <person name="Oberbeckmann S."/>
            <person name="Bunk B."/>
            <person name="Jeske O."/>
            <person name="Meyerdierks A."/>
            <person name="Storesund J.E."/>
            <person name="Kallscheuer N."/>
            <person name="Luecker S."/>
            <person name="Lage O.M."/>
            <person name="Pohl T."/>
            <person name="Merkel B.J."/>
            <person name="Hornburger P."/>
            <person name="Mueller R.-W."/>
            <person name="Bruemmer F."/>
            <person name="Labrenz M."/>
            <person name="Spormann A.M."/>
            <person name="Op Den Camp H."/>
            <person name="Overmann J."/>
            <person name="Amann R."/>
            <person name="Jetten M.S.M."/>
            <person name="Mascher T."/>
            <person name="Medema M.H."/>
            <person name="Devos D.P."/>
            <person name="Kaster A.-K."/>
            <person name="Ovreas L."/>
            <person name="Rohde M."/>
            <person name="Galperin M.Y."/>
            <person name="Jogler C."/>
        </authorList>
    </citation>
    <scope>NUCLEOTIDE SEQUENCE [LARGE SCALE GENOMIC DNA]</scope>
    <source>
        <strain evidence="10 11">Pla52n</strain>
    </source>
</reference>
<dbReference type="CDD" id="cd14014">
    <property type="entry name" value="STKc_PknB_like"/>
    <property type="match status" value="1"/>
</dbReference>
<organism evidence="10 11">
    <name type="scientific">Stieleria varia</name>
    <dbReference type="NCBI Taxonomy" id="2528005"/>
    <lineage>
        <taxon>Bacteria</taxon>
        <taxon>Pseudomonadati</taxon>
        <taxon>Planctomycetota</taxon>
        <taxon>Planctomycetia</taxon>
        <taxon>Pirellulales</taxon>
        <taxon>Pirellulaceae</taxon>
        <taxon>Stieleria</taxon>
    </lineage>
</organism>
<evidence type="ECO:0000256" key="5">
    <source>
        <dbReference type="ARBA" id="ARBA00022777"/>
    </source>
</evidence>
<proteinExistence type="predicted"/>
<accession>A0A5C6B905</accession>
<dbReference type="SMART" id="SM00220">
    <property type="entry name" value="S_TKc"/>
    <property type="match status" value="1"/>
</dbReference>
<dbReference type="InterPro" id="IPR017441">
    <property type="entry name" value="Protein_kinase_ATP_BS"/>
</dbReference>
<dbReference type="FunFam" id="1.10.510.10:FF:000021">
    <property type="entry name" value="Serine/threonine protein kinase"/>
    <property type="match status" value="1"/>
</dbReference>
<dbReference type="InterPro" id="IPR011009">
    <property type="entry name" value="Kinase-like_dom_sf"/>
</dbReference>
<feature type="domain" description="Protein kinase" evidence="9">
    <location>
        <begin position="117"/>
        <end position="379"/>
    </location>
</feature>
<dbReference type="PANTHER" id="PTHR43289">
    <property type="entry name" value="MITOGEN-ACTIVATED PROTEIN KINASE KINASE KINASE 20-RELATED"/>
    <property type="match status" value="1"/>
</dbReference>
<name>A0A5C6B905_9BACT</name>
<keyword evidence="2" id="KW-0723">Serine/threonine-protein kinase</keyword>
<feature type="compositionally biased region" description="Polar residues" evidence="8">
    <location>
        <begin position="425"/>
        <end position="453"/>
    </location>
</feature>
<evidence type="ECO:0000256" key="8">
    <source>
        <dbReference type="SAM" id="MobiDB-lite"/>
    </source>
</evidence>
<evidence type="ECO:0000259" key="9">
    <source>
        <dbReference type="PROSITE" id="PS50011"/>
    </source>
</evidence>
<feature type="region of interest" description="Disordered" evidence="8">
    <location>
        <begin position="425"/>
        <end position="457"/>
    </location>
</feature>
<dbReference type="PROSITE" id="PS00108">
    <property type="entry name" value="PROTEIN_KINASE_ST"/>
    <property type="match status" value="1"/>
</dbReference>
<dbReference type="EMBL" id="SJPN01000001">
    <property type="protein sequence ID" value="TWU08450.1"/>
    <property type="molecule type" value="Genomic_DNA"/>
</dbReference>
<evidence type="ECO:0000256" key="3">
    <source>
        <dbReference type="ARBA" id="ARBA00022679"/>
    </source>
</evidence>
<dbReference type="Gene3D" id="3.30.200.20">
    <property type="entry name" value="Phosphorylase Kinase, domain 1"/>
    <property type="match status" value="1"/>
</dbReference>
<keyword evidence="6 7" id="KW-0067">ATP-binding</keyword>
<keyword evidence="11" id="KW-1185">Reference proteome</keyword>
<keyword evidence="5 10" id="KW-0418">Kinase</keyword>
<evidence type="ECO:0000256" key="4">
    <source>
        <dbReference type="ARBA" id="ARBA00022741"/>
    </source>
</evidence>
<feature type="binding site" evidence="7">
    <location>
        <position position="146"/>
    </location>
    <ligand>
        <name>ATP</name>
        <dbReference type="ChEBI" id="CHEBI:30616"/>
    </ligand>
</feature>
<evidence type="ECO:0000313" key="10">
    <source>
        <dbReference type="EMBL" id="TWU08450.1"/>
    </source>
</evidence>
<evidence type="ECO:0000256" key="2">
    <source>
        <dbReference type="ARBA" id="ARBA00022527"/>
    </source>
</evidence>
<dbReference type="InterPro" id="IPR000719">
    <property type="entry name" value="Prot_kinase_dom"/>
</dbReference>
<dbReference type="InterPro" id="IPR008271">
    <property type="entry name" value="Ser/Thr_kinase_AS"/>
</dbReference>
<dbReference type="AlphaFoldDB" id="A0A5C6B905"/>
<keyword evidence="3 10" id="KW-0808">Transferase</keyword>
<dbReference type="EC" id="2.7.11.1" evidence="1"/>
<dbReference type="Pfam" id="PF00069">
    <property type="entry name" value="Pkinase"/>
    <property type="match status" value="1"/>
</dbReference>
<evidence type="ECO:0000256" key="6">
    <source>
        <dbReference type="ARBA" id="ARBA00022840"/>
    </source>
</evidence>
<dbReference type="PANTHER" id="PTHR43289:SF6">
    <property type="entry name" value="SERINE_THREONINE-PROTEIN KINASE NEKL-3"/>
    <property type="match status" value="1"/>
</dbReference>
<dbReference type="GO" id="GO:0005524">
    <property type="term" value="F:ATP binding"/>
    <property type="evidence" value="ECO:0007669"/>
    <property type="project" value="UniProtKB-UniRule"/>
</dbReference>
<gene>
    <name evidence="10" type="primary">prkC_10</name>
    <name evidence="10" type="ORF">Pla52n_10330</name>
</gene>
<dbReference type="RefSeq" id="WP_146518491.1">
    <property type="nucleotide sequence ID" value="NZ_CP151726.1"/>
</dbReference>
<sequence length="485" mass="53529">MNPQKMNAPNTACMFDRIDEFLNGDLSTSDLASFEQHLETCHVCGDRLAFRAADCEFWEDAKTFLSDNDVPLEPTQETAAACRDDDQGDKDALYDATKLTFLDPTDDPDMLGRFAGYEICGVVGSGGMGVVMKGRDVSLDRFVAIKVLHSSYACQSAPRKRFAREAQAAAAVLHDNVISIYGVDHWNEMPYLVMPYVKGESLQQRIDRAAPLPIDDIVGISLQIARGLAAAHDQGLVHRDIKPANILMPSSVSRVIITDFGLARTADDASLTRSGVLAGTPQYMSPEQARGEAVDGRTDLFSLGSLMYAMACGRPPFRAETPYGVLRKITDEPHRSLTDIREDTPVWLSKIIDRLLQKRPDDRFANAHELADHLEHCLAHLRQPGTIELPILVEHRPAVRKVWPFVAVSLLLGIFGLFVMTGSSPPSTTNPEVTHQSESGASLVESASQTRNETPPELQWEFDDSLLDRLETDLNILLNETVAEE</sequence>
<dbReference type="PROSITE" id="PS50011">
    <property type="entry name" value="PROTEIN_KINASE_DOM"/>
    <property type="match status" value="1"/>
</dbReference>
<protein>
    <recommendedName>
        <fullName evidence="1">non-specific serine/threonine protein kinase</fullName>
        <ecNumber evidence="1">2.7.11.1</ecNumber>
    </recommendedName>
</protein>
<evidence type="ECO:0000256" key="1">
    <source>
        <dbReference type="ARBA" id="ARBA00012513"/>
    </source>
</evidence>